<keyword evidence="2" id="KW-1185">Reference proteome</keyword>
<reference evidence="2" key="1">
    <citation type="submission" date="2015-09" db="EMBL/GenBank/DDBJ databases">
        <authorList>
            <person name="Wibberg D."/>
        </authorList>
    </citation>
    <scope>NUCLEOTIDE SEQUENCE [LARGE SCALE GENOMIC DNA]</scope>
    <source>
        <strain evidence="2">SD1D</strain>
    </source>
</reference>
<dbReference type="KEGG" id="hsd:SD1D_1285"/>
<organism evidence="1 2">
    <name type="scientific">Herbinix luporum</name>
    <dbReference type="NCBI Taxonomy" id="1679721"/>
    <lineage>
        <taxon>Bacteria</taxon>
        <taxon>Bacillati</taxon>
        <taxon>Bacillota</taxon>
        <taxon>Clostridia</taxon>
        <taxon>Lachnospirales</taxon>
        <taxon>Lachnospiraceae</taxon>
        <taxon>Herbinix</taxon>
    </lineage>
</organism>
<evidence type="ECO:0000313" key="2">
    <source>
        <dbReference type="Proteomes" id="UP000196053"/>
    </source>
</evidence>
<sequence length="226" mass="26474">MTRKVDNMERIIREILQSMTKEGQLPFRLIIGNKKEELLPYYDQIKDIRMDNSNIENRYIAVLAVDNDTGLFYGGISFIFFLGDYDNIQFWKRDNEKGILKKVTLKNIMPKNYDMAMTMGYSLTSDTKNVKIKYFMINGLIKIVKEVLKLQPFVFFESTGNFRMNHKIMSYDFININNIIPEELIGNIGVTRLESKAVDKFAKLMGFKEMRDYYNLRTLGKVFVSG</sequence>
<dbReference type="AlphaFoldDB" id="A0A0K8J592"/>
<gene>
    <name evidence="1" type="ORF">SD1D_1285</name>
</gene>
<protein>
    <submittedName>
        <fullName evidence="1">Putative membrane protein</fullName>
    </submittedName>
</protein>
<dbReference type="Proteomes" id="UP000196053">
    <property type="component" value="Chromosome I"/>
</dbReference>
<name>A0A0K8J592_9FIRM</name>
<dbReference type="EMBL" id="LN879430">
    <property type="protein sequence ID" value="CUH92831.1"/>
    <property type="molecule type" value="Genomic_DNA"/>
</dbReference>
<evidence type="ECO:0000313" key="1">
    <source>
        <dbReference type="EMBL" id="CUH92831.1"/>
    </source>
</evidence>
<proteinExistence type="predicted"/>
<accession>A0A0K8J592</accession>